<evidence type="ECO:0000256" key="1">
    <source>
        <dbReference type="ARBA" id="ARBA00004173"/>
    </source>
</evidence>
<dbReference type="AlphaFoldDB" id="A0AA38XB17"/>
<evidence type="ECO:0000256" key="2">
    <source>
        <dbReference type="ARBA" id="ARBA00004240"/>
    </source>
</evidence>
<keyword evidence="6" id="KW-0472">Membrane</keyword>
<dbReference type="PANTHER" id="PTHR48182:SF2">
    <property type="entry name" value="PROTEIN SERAC1"/>
    <property type="match status" value="1"/>
</dbReference>
<evidence type="ECO:0000259" key="7">
    <source>
        <dbReference type="Pfam" id="PF12697"/>
    </source>
</evidence>
<organism evidence="8 9">
    <name type="scientific">Cladophialophora chaetospira</name>
    <dbReference type="NCBI Taxonomy" id="386627"/>
    <lineage>
        <taxon>Eukaryota</taxon>
        <taxon>Fungi</taxon>
        <taxon>Dikarya</taxon>
        <taxon>Ascomycota</taxon>
        <taxon>Pezizomycotina</taxon>
        <taxon>Eurotiomycetes</taxon>
        <taxon>Chaetothyriomycetidae</taxon>
        <taxon>Chaetothyriales</taxon>
        <taxon>Herpotrichiellaceae</taxon>
        <taxon>Cladophialophora</taxon>
    </lineage>
</organism>
<protein>
    <recommendedName>
        <fullName evidence="7">AB hydrolase-1 domain-containing protein</fullName>
    </recommendedName>
</protein>
<dbReference type="GO" id="GO:0005783">
    <property type="term" value="C:endoplasmic reticulum"/>
    <property type="evidence" value="ECO:0007669"/>
    <property type="project" value="UniProtKB-SubCell"/>
</dbReference>
<dbReference type="InterPro" id="IPR000073">
    <property type="entry name" value="AB_hydrolase_1"/>
</dbReference>
<dbReference type="Gene3D" id="3.40.50.1820">
    <property type="entry name" value="alpha/beta hydrolase"/>
    <property type="match status" value="1"/>
</dbReference>
<proteinExistence type="predicted"/>
<keyword evidence="5" id="KW-0496">Mitochondrion</keyword>
<evidence type="ECO:0000313" key="9">
    <source>
        <dbReference type="Proteomes" id="UP001172673"/>
    </source>
</evidence>
<sequence>MVGDLGITILSQGKEPIEADVVFVHGLGGDSHATWTKDDKLWPRDFLSQRIPHARIMTWGYDNDPIHFFKRQGHQSILSHSHDLLADVQLEREREDEKQRPVIFVGHSLGGLVIKQVRVIEHFGVSLLTEPRL</sequence>
<dbReference type="InterPro" id="IPR029058">
    <property type="entry name" value="AB_hydrolase_fold"/>
</dbReference>
<name>A0AA38XB17_9EURO</name>
<comment type="subcellular location">
    <subcellularLocation>
        <location evidence="2">Endoplasmic reticulum</location>
    </subcellularLocation>
    <subcellularLocation>
        <location evidence="3">Membrane</location>
    </subcellularLocation>
    <subcellularLocation>
        <location evidence="1">Mitochondrion</location>
    </subcellularLocation>
</comment>
<evidence type="ECO:0000313" key="8">
    <source>
        <dbReference type="EMBL" id="KAJ9610041.1"/>
    </source>
</evidence>
<dbReference type="InterPro" id="IPR052374">
    <property type="entry name" value="SERAC1"/>
</dbReference>
<reference evidence="8" key="1">
    <citation type="submission" date="2022-10" db="EMBL/GenBank/DDBJ databases">
        <title>Culturing micro-colonial fungi from biological soil crusts in the Mojave desert and describing Neophaeococcomyces mojavensis, and introducing the new genera and species Taxawa tesnikishii.</title>
        <authorList>
            <person name="Kurbessoian T."/>
            <person name="Stajich J.E."/>
        </authorList>
    </citation>
    <scope>NUCLEOTIDE SEQUENCE</scope>
    <source>
        <strain evidence="8">TK_41</strain>
    </source>
</reference>
<gene>
    <name evidence="8" type="ORF">H2200_006371</name>
</gene>
<dbReference type="PANTHER" id="PTHR48182">
    <property type="entry name" value="PROTEIN SERAC1"/>
    <property type="match status" value="1"/>
</dbReference>
<evidence type="ECO:0000256" key="6">
    <source>
        <dbReference type="ARBA" id="ARBA00023136"/>
    </source>
</evidence>
<accession>A0AA38XB17</accession>
<evidence type="ECO:0000256" key="3">
    <source>
        <dbReference type="ARBA" id="ARBA00004370"/>
    </source>
</evidence>
<dbReference type="GO" id="GO:0005739">
    <property type="term" value="C:mitochondrion"/>
    <property type="evidence" value="ECO:0007669"/>
    <property type="project" value="UniProtKB-SubCell"/>
</dbReference>
<evidence type="ECO:0000256" key="4">
    <source>
        <dbReference type="ARBA" id="ARBA00022824"/>
    </source>
</evidence>
<dbReference type="Proteomes" id="UP001172673">
    <property type="component" value="Unassembled WGS sequence"/>
</dbReference>
<dbReference type="SUPFAM" id="SSF53474">
    <property type="entry name" value="alpha/beta-Hydrolases"/>
    <property type="match status" value="1"/>
</dbReference>
<feature type="domain" description="AB hydrolase-1" evidence="7">
    <location>
        <begin position="21"/>
        <end position="116"/>
    </location>
</feature>
<dbReference type="Pfam" id="PF12697">
    <property type="entry name" value="Abhydrolase_6"/>
    <property type="match status" value="1"/>
</dbReference>
<dbReference type="GO" id="GO:0016020">
    <property type="term" value="C:membrane"/>
    <property type="evidence" value="ECO:0007669"/>
    <property type="project" value="UniProtKB-SubCell"/>
</dbReference>
<keyword evidence="4" id="KW-0256">Endoplasmic reticulum</keyword>
<evidence type="ECO:0000256" key="5">
    <source>
        <dbReference type="ARBA" id="ARBA00023128"/>
    </source>
</evidence>
<keyword evidence="9" id="KW-1185">Reference proteome</keyword>
<comment type="caution">
    <text evidence="8">The sequence shown here is derived from an EMBL/GenBank/DDBJ whole genome shotgun (WGS) entry which is preliminary data.</text>
</comment>
<dbReference type="EMBL" id="JAPDRK010000008">
    <property type="protein sequence ID" value="KAJ9610041.1"/>
    <property type="molecule type" value="Genomic_DNA"/>
</dbReference>